<dbReference type="InterPro" id="IPR036291">
    <property type="entry name" value="NAD(P)-bd_dom_sf"/>
</dbReference>
<protein>
    <submittedName>
        <fullName evidence="2">NAD-dependent epimerase/dehydratase family protein</fullName>
    </submittedName>
</protein>
<accession>A0A7D6VBG8</accession>
<dbReference type="PANTHER" id="PTHR48079">
    <property type="entry name" value="PROTEIN YEEZ"/>
    <property type="match status" value="1"/>
</dbReference>
<dbReference type="PANTHER" id="PTHR48079:SF6">
    <property type="entry name" value="NAD(P)-BINDING DOMAIN-CONTAINING PROTEIN-RELATED"/>
    <property type="match status" value="1"/>
</dbReference>
<evidence type="ECO:0000313" key="3">
    <source>
        <dbReference type="Proteomes" id="UP000515512"/>
    </source>
</evidence>
<dbReference type="AlphaFoldDB" id="A0A7D6VBG8"/>
<dbReference type="InterPro" id="IPR002225">
    <property type="entry name" value="3Beta_OHSteriod_DH/Estase"/>
</dbReference>
<dbReference type="GO" id="GO:0006694">
    <property type="term" value="P:steroid biosynthetic process"/>
    <property type="evidence" value="ECO:0007669"/>
    <property type="project" value="InterPro"/>
</dbReference>
<evidence type="ECO:0000259" key="1">
    <source>
        <dbReference type="Pfam" id="PF01073"/>
    </source>
</evidence>
<dbReference type="InterPro" id="IPR051783">
    <property type="entry name" value="NAD(P)-dependent_oxidoreduct"/>
</dbReference>
<gene>
    <name evidence="2" type="ORF">H0264_35195</name>
</gene>
<dbReference type="GO" id="GO:0016616">
    <property type="term" value="F:oxidoreductase activity, acting on the CH-OH group of donors, NAD or NADP as acceptor"/>
    <property type="evidence" value="ECO:0007669"/>
    <property type="project" value="InterPro"/>
</dbReference>
<evidence type="ECO:0000313" key="2">
    <source>
        <dbReference type="EMBL" id="QLY30322.1"/>
    </source>
</evidence>
<reference evidence="2 3" key="1">
    <citation type="submission" date="2020-07" db="EMBL/GenBank/DDBJ databases">
        <authorList>
            <person name="Zhuang K."/>
            <person name="Ran Y."/>
        </authorList>
    </citation>
    <scope>NUCLEOTIDE SEQUENCE [LARGE SCALE GENOMIC DNA]</scope>
    <source>
        <strain evidence="2 3">WCH-YHL-001</strain>
    </source>
</reference>
<dbReference type="GO" id="GO:0005737">
    <property type="term" value="C:cytoplasm"/>
    <property type="evidence" value="ECO:0007669"/>
    <property type="project" value="TreeGrafter"/>
</dbReference>
<dbReference type="SUPFAM" id="SSF51735">
    <property type="entry name" value="NAD(P)-binding Rossmann-fold domains"/>
    <property type="match status" value="1"/>
</dbReference>
<name>A0A7D6VBG8_9NOCA</name>
<proteinExistence type="predicted"/>
<feature type="domain" description="3-beta hydroxysteroid dehydrogenase/isomerase" evidence="1">
    <location>
        <begin position="4"/>
        <end position="256"/>
    </location>
</feature>
<dbReference type="Pfam" id="PF01073">
    <property type="entry name" value="3Beta_HSD"/>
    <property type="match status" value="1"/>
</dbReference>
<keyword evidence="3" id="KW-1185">Reference proteome</keyword>
<dbReference type="EMBL" id="CP059399">
    <property type="protein sequence ID" value="QLY30322.1"/>
    <property type="molecule type" value="Genomic_DNA"/>
</dbReference>
<dbReference type="Proteomes" id="UP000515512">
    <property type="component" value="Chromosome"/>
</dbReference>
<dbReference type="KEGG" id="nhu:H0264_35195"/>
<dbReference type="Gene3D" id="3.40.50.720">
    <property type="entry name" value="NAD(P)-binding Rossmann-like Domain"/>
    <property type="match status" value="1"/>
</dbReference>
<dbReference type="RefSeq" id="WP_181581520.1">
    <property type="nucleotide sequence ID" value="NZ_CP059399.1"/>
</dbReference>
<organism evidence="2 3">
    <name type="scientific">Nocardia huaxiensis</name>
    <dbReference type="NCBI Taxonomy" id="2755382"/>
    <lineage>
        <taxon>Bacteria</taxon>
        <taxon>Bacillati</taxon>
        <taxon>Actinomycetota</taxon>
        <taxon>Actinomycetes</taxon>
        <taxon>Mycobacteriales</taxon>
        <taxon>Nocardiaceae</taxon>
        <taxon>Nocardia</taxon>
    </lineage>
</organism>
<sequence>MKVLVTGATGFLGSHIVDHCLAAGDEVRVLARPTSNLGHLSTLPDIEVVHGDLGDAESLAAACKGVDVVHHSAGRVEETGSRDQFWDANVLGTRRLMDAARGAGVGRFVFVSSPSVATEYDRDRFGMDESEPYVRNPKSYYVETKAVAEREVLAADSGDFTTCALRPRMIWGPRSGGWMTLLLNKIRSGRLPDLSGGKPVMVSITYCEHAAQACVQASRSDAVAGKAYFLADAEDVDLWGFARDLATAFDLTPPTRTIPKPLLDAVIGVFDTVWKIPGLQERIAPPLSSWTVAALTVSNTYDTSAAKRDFGYTPTVSLREGTDRYVEWVNSIGGLPALLG</sequence>
<dbReference type="GO" id="GO:0004029">
    <property type="term" value="F:aldehyde dehydrogenase (NAD+) activity"/>
    <property type="evidence" value="ECO:0007669"/>
    <property type="project" value="TreeGrafter"/>
</dbReference>